<evidence type="ECO:0000313" key="2">
    <source>
        <dbReference type="Proteomes" id="UP001595897"/>
    </source>
</evidence>
<dbReference type="InterPro" id="IPR011990">
    <property type="entry name" value="TPR-like_helical_dom_sf"/>
</dbReference>
<dbReference type="Gene3D" id="1.25.40.10">
    <property type="entry name" value="Tetratricopeptide repeat domain"/>
    <property type="match status" value="1"/>
</dbReference>
<dbReference type="Proteomes" id="UP001595897">
    <property type="component" value="Unassembled WGS sequence"/>
</dbReference>
<keyword evidence="2" id="KW-1185">Reference proteome</keyword>
<dbReference type="RefSeq" id="WP_382409396.1">
    <property type="nucleotide sequence ID" value="NZ_JBHSGU010000005.1"/>
</dbReference>
<evidence type="ECO:0000313" key="1">
    <source>
        <dbReference type="EMBL" id="MFC4701192.1"/>
    </source>
</evidence>
<sequence>MYDNAQIGYKHTTSNAYLKDTPVIRMDYQAGAIEFVMPVFDDDLNIVDFFIGSRGNFSSIGVARMASLMSKPSGPQLESLFDINFVDASLVGAIGEIVGAYSQNEFALAYEKLEALPPEVKNTRALLDFAVGLAQTVSEEQYIEKLSALYEHHGDDPSAAFVLIDYHFYNQDFEKVLASIDSAMILVGKDGALLHLKGAYLVMMGLDKQGRAFVEESIEVDPELMSAYWTLASIQNQAKEFEQLTQTLATIESQFDLSIKPEELRANPGMADYVKSEAFKNAFPGG</sequence>
<reference evidence="2" key="1">
    <citation type="journal article" date="2019" name="Int. J. Syst. Evol. Microbiol.">
        <title>The Global Catalogue of Microorganisms (GCM) 10K type strain sequencing project: providing services to taxonomists for standard genome sequencing and annotation.</title>
        <authorList>
            <consortium name="The Broad Institute Genomics Platform"/>
            <consortium name="The Broad Institute Genome Sequencing Center for Infectious Disease"/>
            <person name="Wu L."/>
            <person name="Ma J."/>
        </authorList>
    </citation>
    <scope>NUCLEOTIDE SEQUENCE [LARGE SCALE GENOMIC DNA]</scope>
    <source>
        <strain evidence="2">KACC 12507</strain>
    </source>
</reference>
<accession>A0ABV9LXA0</accession>
<gene>
    <name evidence="1" type="ORF">ACFO4O_13550</name>
</gene>
<dbReference type="SUPFAM" id="SSF48452">
    <property type="entry name" value="TPR-like"/>
    <property type="match status" value="1"/>
</dbReference>
<name>A0ABV9LXA0_9ALTE</name>
<dbReference type="EMBL" id="JBHSGU010000005">
    <property type="protein sequence ID" value="MFC4701192.1"/>
    <property type="molecule type" value="Genomic_DNA"/>
</dbReference>
<comment type="caution">
    <text evidence="1">The sequence shown here is derived from an EMBL/GenBank/DDBJ whole genome shotgun (WGS) entry which is preliminary data.</text>
</comment>
<proteinExistence type="predicted"/>
<protein>
    <submittedName>
        <fullName evidence="1">Tetratricopeptide repeat protein</fullName>
    </submittedName>
</protein>
<organism evidence="1 2">
    <name type="scientific">Glaciecola siphonariae</name>
    <dbReference type="NCBI Taxonomy" id="521012"/>
    <lineage>
        <taxon>Bacteria</taxon>
        <taxon>Pseudomonadati</taxon>
        <taxon>Pseudomonadota</taxon>
        <taxon>Gammaproteobacteria</taxon>
        <taxon>Alteromonadales</taxon>
        <taxon>Alteromonadaceae</taxon>
        <taxon>Glaciecola</taxon>
    </lineage>
</organism>